<dbReference type="Proteomes" id="UP000182932">
    <property type="component" value="Unassembled WGS sequence"/>
</dbReference>
<protein>
    <recommendedName>
        <fullName evidence="3">Propionyl-CoA carboxylase beta chain</fullName>
    </recommendedName>
</protein>
<dbReference type="Pfam" id="PF01039">
    <property type="entry name" value="Carboxyl_trans"/>
    <property type="match status" value="1"/>
</dbReference>
<dbReference type="InterPro" id="IPR011762">
    <property type="entry name" value="COA_CT_N"/>
</dbReference>
<dbReference type="GO" id="GO:0003989">
    <property type="term" value="F:acetyl-CoA carboxylase activity"/>
    <property type="evidence" value="ECO:0007669"/>
    <property type="project" value="UniProtKB-ARBA"/>
</dbReference>
<comment type="caution">
    <text evidence="6">The sequence shown here is derived from an EMBL/GenBank/DDBJ whole genome shotgun (WGS) entry which is preliminary data.</text>
</comment>
<evidence type="ECO:0000256" key="1">
    <source>
        <dbReference type="ARBA" id="ARBA00006102"/>
    </source>
</evidence>
<evidence type="ECO:0000259" key="4">
    <source>
        <dbReference type="PROSITE" id="PS50980"/>
    </source>
</evidence>
<dbReference type="InterPro" id="IPR051047">
    <property type="entry name" value="AccD/PCCB"/>
</dbReference>
<sequence length="511" mass="56173">MMTDILQELEDRRQDARMGGGQKRIDAQHAKGKLTARERIELLLDEDSFEEYDTFVTHRCTDFGMEDNAPAGDGVVTGWGTVNGRMVYVYSQDFTVLGGSVSATHAQKICKIMDMAVQNGAPVIGLNDSGGARIQEGVDALAGYAEIFQRNIMASGVVPQISVIMGPCAGGAVYSPAMTDFIFMVKDSSYMFVTGPDVVKTVTNEQVTAEELGGASTHTRKSSVADGAFENDVEALAEVRRLVDFLPLNNREKPPVRPFFDDVNRLENSLDTLVPENANTPYDMKELIHKTADEGDFYEIQEDFAKNIITGFIRLEGQTVGVVANQPMVLAGCLDIDSSRKAARFVRFCDAFEVPILTFVDVPGFLPGTSQEYGGVIKHGAKLLFAYGEATVPKVTVITRKAYGGAYDVMASKHLRGDMNYAWPTAEIAVMGAKGATEILYRSELGDPDKIAKRTKDYEDRFANPFVAAERGFIDEVIMPHSTRKRVSRAFAALRSKKLTNPWKKHDNIPL</sequence>
<evidence type="ECO:0000256" key="3">
    <source>
        <dbReference type="ARBA" id="ARBA00074538"/>
    </source>
</evidence>
<gene>
    <name evidence="6" type="ORF">SAMN04487940_101200</name>
</gene>
<feature type="domain" description="CoA carboxyltransferase N-terminal" evidence="4">
    <location>
        <begin position="2"/>
        <end position="258"/>
    </location>
</feature>
<dbReference type="PROSITE" id="PS50989">
    <property type="entry name" value="COA_CT_CTER"/>
    <property type="match status" value="1"/>
</dbReference>
<keyword evidence="2" id="KW-0436">Ligase</keyword>
<dbReference type="PANTHER" id="PTHR43842:SF2">
    <property type="entry name" value="PROPIONYL-COA CARBOXYLASE BETA CHAIN, MITOCHONDRIAL"/>
    <property type="match status" value="1"/>
</dbReference>
<dbReference type="GO" id="GO:0004658">
    <property type="term" value="F:propionyl-CoA carboxylase activity"/>
    <property type="evidence" value="ECO:0007669"/>
    <property type="project" value="UniProtKB-ARBA"/>
</dbReference>
<accession>A0A975W671</accession>
<organism evidence="6 7">
    <name type="scientific">Marinovum algicola</name>
    <dbReference type="NCBI Taxonomy" id="42444"/>
    <lineage>
        <taxon>Bacteria</taxon>
        <taxon>Pseudomonadati</taxon>
        <taxon>Pseudomonadota</taxon>
        <taxon>Alphaproteobacteria</taxon>
        <taxon>Rhodobacterales</taxon>
        <taxon>Roseobacteraceae</taxon>
        <taxon>Marinovum</taxon>
    </lineage>
</organism>
<dbReference type="PANTHER" id="PTHR43842">
    <property type="entry name" value="PROPIONYL-COA CARBOXYLASE BETA CHAIN"/>
    <property type="match status" value="1"/>
</dbReference>
<evidence type="ECO:0000259" key="5">
    <source>
        <dbReference type="PROSITE" id="PS50989"/>
    </source>
</evidence>
<evidence type="ECO:0000256" key="2">
    <source>
        <dbReference type="ARBA" id="ARBA00022598"/>
    </source>
</evidence>
<evidence type="ECO:0000313" key="7">
    <source>
        <dbReference type="Proteomes" id="UP000182932"/>
    </source>
</evidence>
<dbReference type="InterPro" id="IPR011763">
    <property type="entry name" value="COA_CT_C"/>
</dbReference>
<feature type="domain" description="CoA carboxyltransferase C-terminal" evidence="5">
    <location>
        <begin position="265"/>
        <end position="505"/>
    </location>
</feature>
<dbReference type="FunFam" id="3.90.226.10:FF:000016">
    <property type="entry name" value="Propionyl-CoA carboxylase, beta subunit"/>
    <property type="match status" value="1"/>
</dbReference>
<dbReference type="FunFam" id="3.90.226.10:FF:000017">
    <property type="entry name" value="Propionyl-CoA carboxylase subunit beta 5"/>
    <property type="match status" value="1"/>
</dbReference>
<evidence type="ECO:0000313" key="6">
    <source>
        <dbReference type="EMBL" id="SEI55238.1"/>
    </source>
</evidence>
<dbReference type="EMBL" id="FNYY01000001">
    <property type="protein sequence ID" value="SEI55238.1"/>
    <property type="molecule type" value="Genomic_DNA"/>
</dbReference>
<keyword evidence="7" id="KW-1185">Reference proteome</keyword>
<dbReference type="SUPFAM" id="SSF52096">
    <property type="entry name" value="ClpP/crotonase"/>
    <property type="match status" value="2"/>
</dbReference>
<dbReference type="InterPro" id="IPR034733">
    <property type="entry name" value="AcCoA_carboxyl_beta"/>
</dbReference>
<reference evidence="6 7" key="1">
    <citation type="submission" date="2016-10" db="EMBL/GenBank/DDBJ databases">
        <authorList>
            <person name="Varghese N."/>
            <person name="Submissions S."/>
        </authorList>
    </citation>
    <scope>NUCLEOTIDE SEQUENCE [LARGE SCALE GENOMIC DNA]</scope>
    <source>
        <strain evidence="6 7">FF3</strain>
    </source>
</reference>
<dbReference type="GO" id="GO:0015977">
    <property type="term" value="P:carbon fixation"/>
    <property type="evidence" value="ECO:0007669"/>
    <property type="project" value="UniProtKB-ARBA"/>
</dbReference>
<comment type="similarity">
    <text evidence="1">Belongs to the AccD/PCCB family.</text>
</comment>
<dbReference type="AlphaFoldDB" id="A0A975W671"/>
<dbReference type="GO" id="GO:0009317">
    <property type="term" value="C:acetyl-CoA carboxylase complex"/>
    <property type="evidence" value="ECO:0007669"/>
    <property type="project" value="UniProtKB-ARBA"/>
</dbReference>
<name>A0A975W671_9RHOB</name>
<dbReference type="PROSITE" id="PS50980">
    <property type="entry name" value="COA_CT_NTER"/>
    <property type="match status" value="1"/>
</dbReference>
<dbReference type="InterPro" id="IPR029045">
    <property type="entry name" value="ClpP/crotonase-like_dom_sf"/>
</dbReference>
<proteinExistence type="inferred from homology"/>
<dbReference type="Gene3D" id="3.90.226.10">
    <property type="entry name" value="2-enoyl-CoA Hydratase, Chain A, domain 1"/>
    <property type="match status" value="2"/>
</dbReference>